<evidence type="ECO:0000313" key="3">
    <source>
        <dbReference type="Proteomes" id="UP001204621"/>
    </source>
</evidence>
<dbReference type="InterPro" id="IPR003848">
    <property type="entry name" value="DUF218"/>
</dbReference>
<gene>
    <name evidence="2" type="ORF">NX778_21920</name>
</gene>
<protein>
    <submittedName>
        <fullName evidence="2">YdcF family protein</fullName>
    </submittedName>
</protein>
<name>A0ABT2D3B9_9BURK</name>
<evidence type="ECO:0000313" key="2">
    <source>
        <dbReference type="EMBL" id="MCS0660734.1"/>
    </source>
</evidence>
<dbReference type="RefSeq" id="WP_258813926.1">
    <property type="nucleotide sequence ID" value="NZ_JANUGU010000009.1"/>
</dbReference>
<dbReference type="PANTHER" id="PTHR30336:SF4">
    <property type="entry name" value="ENVELOPE BIOGENESIS FACTOR ELYC"/>
    <property type="match status" value="1"/>
</dbReference>
<dbReference type="CDD" id="cd06259">
    <property type="entry name" value="YdcF-like"/>
    <property type="match status" value="1"/>
</dbReference>
<dbReference type="Gene3D" id="3.40.50.620">
    <property type="entry name" value="HUPs"/>
    <property type="match status" value="1"/>
</dbReference>
<feature type="domain" description="DUF218" evidence="1">
    <location>
        <begin position="39"/>
        <end position="135"/>
    </location>
</feature>
<sequence length="136" mass="14861">MAHDDLRSIAEYVMPSFPARASDLGFLFGTRHGVPEFCAAAHRLWLDGMFTRLLVSGGRTRSSSLAEADVIAERLVGLGIPDSVLILETEATNTGENVQFGRARVAEVMDAAAIRSVVVIGKICSTRRYLMTLQRH</sequence>
<dbReference type="Proteomes" id="UP001204621">
    <property type="component" value="Unassembled WGS sequence"/>
</dbReference>
<evidence type="ECO:0000259" key="1">
    <source>
        <dbReference type="Pfam" id="PF02698"/>
    </source>
</evidence>
<dbReference type="Pfam" id="PF02698">
    <property type="entry name" value="DUF218"/>
    <property type="match status" value="1"/>
</dbReference>
<proteinExistence type="predicted"/>
<keyword evidence="3" id="KW-1185">Reference proteome</keyword>
<comment type="caution">
    <text evidence="2">The sequence shown here is derived from an EMBL/GenBank/DDBJ whole genome shotgun (WGS) entry which is preliminary data.</text>
</comment>
<dbReference type="PANTHER" id="PTHR30336">
    <property type="entry name" value="INNER MEMBRANE PROTEIN, PROBABLE PERMEASE"/>
    <property type="match status" value="1"/>
</dbReference>
<organism evidence="2 3">
    <name type="scientific">Massilia terrae</name>
    <dbReference type="NCBI Taxonomy" id="1811224"/>
    <lineage>
        <taxon>Bacteria</taxon>
        <taxon>Pseudomonadati</taxon>
        <taxon>Pseudomonadota</taxon>
        <taxon>Betaproteobacteria</taxon>
        <taxon>Burkholderiales</taxon>
        <taxon>Oxalobacteraceae</taxon>
        <taxon>Telluria group</taxon>
        <taxon>Massilia</taxon>
    </lineage>
</organism>
<dbReference type="InterPro" id="IPR014729">
    <property type="entry name" value="Rossmann-like_a/b/a_fold"/>
</dbReference>
<accession>A0ABT2D3B9</accession>
<dbReference type="EMBL" id="JANUGU010000009">
    <property type="protein sequence ID" value="MCS0660734.1"/>
    <property type="molecule type" value="Genomic_DNA"/>
</dbReference>
<reference evidence="2 3" key="1">
    <citation type="submission" date="2022-08" db="EMBL/GenBank/DDBJ databases">
        <title>Reclassification of Massilia species as members of the genera Telluria, Duganella, Pseudoduganella, Mokoshia gen. nov. and Zemynaea gen. nov. using orthogonal and non-orthogonal genome-based approaches.</title>
        <authorList>
            <person name="Bowman J.P."/>
        </authorList>
    </citation>
    <scope>NUCLEOTIDE SEQUENCE [LARGE SCALE GENOMIC DNA]</scope>
    <source>
        <strain evidence="2 3">JCM 31606</strain>
    </source>
</reference>
<dbReference type="InterPro" id="IPR051599">
    <property type="entry name" value="Cell_Envelope_Assoc"/>
</dbReference>